<dbReference type="GO" id="GO:0071897">
    <property type="term" value="P:DNA biosynthetic process"/>
    <property type="evidence" value="ECO:0007669"/>
    <property type="project" value="UniProtKB-ARBA"/>
</dbReference>
<evidence type="ECO:0000313" key="2">
    <source>
        <dbReference type="EMBL" id="JAA55854.1"/>
    </source>
</evidence>
<evidence type="ECO:0000259" key="1">
    <source>
        <dbReference type="PROSITE" id="PS50878"/>
    </source>
</evidence>
<dbReference type="InterPro" id="IPR000477">
    <property type="entry name" value="RT_dom"/>
</dbReference>
<feature type="domain" description="Reverse transcriptase" evidence="1">
    <location>
        <begin position="9"/>
        <end position="275"/>
    </location>
</feature>
<dbReference type="EMBL" id="GACK01009180">
    <property type="protein sequence ID" value="JAA55854.1"/>
    <property type="molecule type" value="mRNA"/>
</dbReference>
<organism evidence="2">
    <name type="scientific">Rhipicephalus pulchellus</name>
    <name type="common">Yellow backed tick</name>
    <name type="synonym">Dermacentor pulchellus</name>
    <dbReference type="NCBI Taxonomy" id="72859"/>
    <lineage>
        <taxon>Eukaryota</taxon>
        <taxon>Metazoa</taxon>
        <taxon>Ecdysozoa</taxon>
        <taxon>Arthropoda</taxon>
        <taxon>Chelicerata</taxon>
        <taxon>Arachnida</taxon>
        <taxon>Acari</taxon>
        <taxon>Parasitiformes</taxon>
        <taxon>Ixodida</taxon>
        <taxon>Ixodoidea</taxon>
        <taxon>Ixodidae</taxon>
        <taxon>Rhipicephalinae</taxon>
        <taxon>Rhipicephalus</taxon>
        <taxon>Rhipicephalus</taxon>
    </lineage>
</organism>
<name>L7LYA9_RHIPC</name>
<dbReference type="AlphaFoldDB" id="L7LYA9"/>
<proteinExistence type="evidence at transcript level"/>
<dbReference type="InterPro" id="IPR043502">
    <property type="entry name" value="DNA/RNA_pol_sf"/>
</dbReference>
<dbReference type="Pfam" id="PF00078">
    <property type="entry name" value="RVT_1"/>
    <property type="match status" value="1"/>
</dbReference>
<dbReference type="CDD" id="cd01650">
    <property type="entry name" value="RT_nLTR_like"/>
    <property type="match status" value="1"/>
</dbReference>
<dbReference type="PANTHER" id="PTHR33332">
    <property type="entry name" value="REVERSE TRANSCRIPTASE DOMAIN-CONTAINING PROTEIN"/>
    <property type="match status" value="1"/>
</dbReference>
<protein>
    <submittedName>
        <fullName evidence="2">Putative tick transposon</fullName>
    </submittedName>
</protein>
<dbReference type="SUPFAM" id="SSF56672">
    <property type="entry name" value="DNA/RNA polymerases"/>
    <property type="match status" value="1"/>
</dbReference>
<sequence>MYLTLLFSQSLSSGTLPDEWKKSKVVPVYKSGNRESPLNYRPISITSIPCKIMEHIIFSQVMNFLDSNNFFHPSQHGFRKNLSCETQLASFLHDLHSNLDHNIVTDLIFLDFAKAFDKVPHRRLILKLSHLNLHPNVLNWIKEFLSNRSQSVIINNTASEFLPVTSGVPQGSVLGPLLFLIYINDLPSHVSSNIRMFADDCVLYRSINNNNDHISLQNDLNNIKNWCDQWMMVLNTNKCKFMSVTRRHNRNHIPFTIGNTPIDNVNSYKYLGSTITNDLNWCSHATNITSSANKTLGFLKRNLRSAPQHLKLLAYKTLVRPKLEYASPIWNPHQNYLTDAIESVQSRAVRYIHSSYSYNISVSSLKADSGLESMVHRRRIASLSLYHKFYNSSLRHAPYILPPSRISLRTGHSYNVARPCARTVACSSSFFHRSAKDWNGLPHHIASIATPTAFTDAITRFFCEQSL</sequence>
<reference evidence="2" key="2">
    <citation type="journal article" date="2015" name="J. Proteomics">
        <title>Sexual differences in the sialomes of the zebra tick, Rhipicephalus pulchellus.</title>
        <authorList>
            <person name="Tan A.W."/>
            <person name="Francischetti I.M."/>
            <person name="Slovak M."/>
            <person name="Kini R.M."/>
            <person name="Ribeiro J.M."/>
        </authorList>
    </citation>
    <scope>NUCLEOTIDE SEQUENCE</scope>
    <source>
        <tissue evidence="2">Salivary gland</tissue>
    </source>
</reference>
<accession>L7LYA9</accession>
<reference evidence="2" key="1">
    <citation type="submission" date="2012-11" db="EMBL/GenBank/DDBJ databases">
        <authorList>
            <person name="Lucero-Rivera Y.E."/>
            <person name="Tovar-Ramirez D."/>
        </authorList>
    </citation>
    <scope>NUCLEOTIDE SEQUENCE</scope>
    <source>
        <tissue evidence="2">Salivary gland</tissue>
    </source>
</reference>
<dbReference type="PROSITE" id="PS50878">
    <property type="entry name" value="RT_POL"/>
    <property type="match status" value="1"/>
</dbReference>